<feature type="non-terminal residue" evidence="1">
    <location>
        <position position="1"/>
    </location>
</feature>
<gene>
    <name evidence="1" type="ORF">RPERSI_LOCUS2502</name>
</gene>
<name>A0ACA9L9I8_9GLOM</name>
<organism evidence="1 2">
    <name type="scientific">Racocetra persica</name>
    <dbReference type="NCBI Taxonomy" id="160502"/>
    <lineage>
        <taxon>Eukaryota</taxon>
        <taxon>Fungi</taxon>
        <taxon>Fungi incertae sedis</taxon>
        <taxon>Mucoromycota</taxon>
        <taxon>Glomeromycotina</taxon>
        <taxon>Glomeromycetes</taxon>
        <taxon>Diversisporales</taxon>
        <taxon>Gigasporaceae</taxon>
        <taxon>Racocetra</taxon>
    </lineage>
</organism>
<dbReference type="Proteomes" id="UP000789920">
    <property type="component" value="Unassembled WGS sequence"/>
</dbReference>
<evidence type="ECO:0000313" key="1">
    <source>
        <dbReference type="EMBL" id="CAG8516486.1"/>
    </source>
</evidence>
<sequence length="248" mass="27934">STEELKTPNQELKNPSQKLKYSTIFSVIISLILYPLTQIAFITVVDPKHAIDSNDIAIEFGHTILGEPGRIIIAICILISSSGCVGSLIFMGSRVITYSAKTGFIPIISNSLYNWHKKFDTPVNALILQFGYCALLLLLFPVGKSFFPFFSDMSQYLEMVFFGVSASCLLVVRHYLKDTHYTDFQVHPTIVVFYILCTAFIAVASFIPTSPIHDEVLNYGSYVPFVVSWIAVLVGTGIWYLHDYRRFF</sequence>
<protein>
    <submittedName>
        <fullName evidence="1">22352_t:CDS:1</fullName>
    </submittedName>
</protein>
<evidence type="ECO:0000313" key="2">
    <source>
        <dbReference type="Proteomes" id="UP000789920"/>
    </source>
</evidence>
<accession>A0ACA9L9I8</accession>
<keyword evidence="2" id="KW-1185">Reference proteome</keyword>
<proteinExistence type="predicted"/>
<dbReference type="EMBL" id="CAJVQC010002719">
    <property type="protein sequence ID" value="CAG8516486.1"/>
    <property type="molecule type" value="Genomic_DNA"/>
</dbReference>
<comment type="caution">
    <text evidence="1">The sequence shown here is derived from an EMBL/GenBank/DDBJ whole genome shotgun (WGS) entry which is preliminary data.</text>
</comment>
<reference evidence="1" key="1">
    <citation type="submission" date="2021-06" db="EMBL/GenBank/DDBJ databases">
        <authorList>
            <person name="Kallberg Y."/>
            <person name="Tangrot J."/>
            <person name="Rosling A."/>
        </authorList>
    </citation>
    <scope>NUCLEOTIDE SEQUENCE</scope>
    <source>
        <strain evidence="1">MA461A</strain>
    </source>
</reference>